<dbReference type="GO" id="GO:0016020">
    <property type="term" value="C:membrane"/>
    <property type="evidence" value="ECO:0007669"/>
    <property type="project" value="InterPro"/>
</dbReference>
<protein>
    <submittedName>
        <fullName evidence="4">Spore germination protein</fullName>
    </submittedName>
</protein>
<sequence>MSFLRFVSRLFPRKKKKTNMDKLDISQLRELTRKEKLKPKLQDNLSLVREYYGNSLGLQVRELQIGRVNVKAAVVFIEGMVDTASVEELIKVLLINTVSSGEIIPSGIPFLKYIKEKVITSTSLEEVKELEELFDSVLMGDTALIIDGLDTSLTVDTKGWKTREIKESDAEITIRGPRESFIESIHDNLSLLRRRLPIPQLWVEKFTVGSLSRTQVALVYIKGLAGEGLIREMRSRFEKADTDGIIDSGQLEDFLEDTPFSLFPLTLRTERPDRVVAALLEGQVAVVVNGTPFVLLAPVTFFAQLQAPDDYFEKVPIGTFVRIIRFTAMILAIFLPGFYVGIVNFHPEMVPTTLLLRIASTREGVPFPLVVEMLLMESVFEILRESGIRLPASIGPAISIVGALVLGDAAIRAGIVSPPVVVVVALTAIASFTVPNFALGIAGRMLRFGFIILCSVFGLFGLQFGLLLLIIHLCSIRSFGVPYMSPAAPFIMRDMKDHILRIWHWGQVHRPKLLGFREPVRKDPRQARRFFKMFPHDEEGPDED</sequence>
<reference evidence="4 5" key="1">
    <citation type="submission" date="2018-08" db="EMBL/GenBank/DDBJ databases">
        <title>The metabolism and importance of syntrophic acetate oxidation coupled to methane or sulfide production in haloalkaline environments.</title>
        <authorList>
            <person name="Timmers P.H.A."/>
            <person name="Vavourakis C.D."/>
            <person name="Sorokin D.Y."/>
            <person name="Sinninghe Damste J.S."/>
            <person name="Muyzer G."/>
            <person name="Stams A.J.M."/>
            <person name="Plugge C.M."/>
        </authorList>
    </citation>
    <scope>NUCLEOTIDE SEQUENCE [LARGE SCALE GENOMIC DNA]</scope>
    <source>
        <strain evidence="4">MSAO_Bac1</strain>
    </source>
</reference>
<keyword evidence="2 3" id="KW-0472">Membrane</keyword>
<keyword evidence="3" id="KW-0812">Transmembrane</keyword>
<accession>A0A424Y9I2</accession>
<dbReference type="PANTHER" id="PTHR22550">
    <property type="entry name" value="SPORE GERMINATION PROTEIN"/>
    <property type="match status" value="1"/>
</dbReference>
<name>A0A424Y9I2_9FIRM</name>
<dbReference type="Proteomes" id="UP000285138">
    <property type="component" value="Unassembled WGS sequence"/>
</dbReference>
<comment type="similarity">
    <text evidence="1">Belongs to the GerABKA family.</text>
</comment>
<feature type="transmembrane region" description="Helical" evidence="3">
    <location>
        <begin position="421"/>
        <end position="441"/>
    </location>
</feature>
<feature type="transmembrane region" description="Helical" evidence="3">
    <location>
        <begin position="395"/>
        <end position="415"/>
    </location>
</feature>
<dbReference type="EMBL" id="QZAA01000288">
    <property type="protein sequence ID" value="RQD72909.1"/>
    <property type="molecule type" value="Genomic_DNA"/>
</dbReference>
<feature type="transmembrane region" description="Helical" evidence="3">
    <location>
        <begin position="323"/>
        <end position="345"/>
    </location>
</feature>
<gene>
    <name evidence="4" type="ORF">D5R97_10135</name>
</gene>
<dbReference type="PIRSF" id="PIRSF005690">
    <property type="entry name" value="GerBA"/>
    <property type="match status" value="1"/>
</dbReference>
<dbReference type="InterPro" id="IPR004995">
    <property type="entry name" value="Spore_Ger"/>
</dbReference>
<dbReference type="PANTHER" id="PTHR22550:SF5">
    <property type="entry name" value="LEUCINE ZIPPER PROTEIN 4"/>
    <property type="match status" value="1"/>
</dbReference>
<comment type="caution">
    <text evidence="4">The sequence shown here is derived from an EMBL/GenBank/DDBJ whole genome shotgun (WGS) entry which is preliminary data.</text>
</comment>
<dbReference type="AlphaFoldDB" id="A0A424Y9I2"/>
<evidence type="ECO:0000256" key="2">
    <source>
        <dbReference type="ARBA" id="ARBA00023136"/>
    </source>
</evidence>
<dbReference type="Pfam" id="PF03323">
    <property type="entry name" value="GerA"/>
    <property type="match status" value="1"/>
</dbReference>
<dbReference type="GO" id="GO:0009847">
    <property type="term" value="P:spore germination"/>
    <property type="evidence" value="ECO:0007669"/>
    <property type="project" value="InterPro"/>
</dbReference>
<organism evidence="4 5">
    <name type="scientific">Candidatus Syntrophonatronum acetioxidans</name>
    <dbReference type="NCBI Taxonomy" id="1795816"/>
    <lineage>
        <taxon>Bacteria</taxon>
        <taxon>Bacillati</taxon>
        <taxon>Bacillota</taxon>
        <taxon>Clostridia</taxon>
        <taxon>Eubacteriales</taxon>
        <taxon>Syntrophomonadaceae</taxon>
        <taxon>Candidatus Syntrophonatronum</taxon>
    </lineage>
</organism>
<evidence type="ECO:0000256" key="1">
    <source>
        <dbReference type="ARBA" id="ARBA00005278"/>
    </source>
</evidence>
<evidence type="ECO:0000256" key="3">
    <source>
        <dbReference type="SAM" id="Phobius"/>
    </source>
</evidence>
<proteinExistence type="inferred from homology"/>
<dbReference type="InterPro" id="IPR050768">
    <property type="entry name" value="UPF0353/GerABKA_families"/>
</dbReference>
<evidence type="ECO:0000313" key="4">
    <source>
        <dbReference type="EMBL" id="RQD72909.1"/>
    </source>
</evidence>
<feature type="transmembrane region" description="Helical" evidence="3">
    <location>
        <begin position="448"/>
        <end position="471"/>
    </location>
</feature>
<keyword evidence="3" id="KW-1133">Transmembrane helix</keyword>
<evidence type="ECO:0000313" key="5">
    <source>
        <dbReference type="Proteomes" id="UP000285138"/>
    </source>
</evidence>